<evidence type="ECO:0000313" key="7">
    <source>
        <dbReference type="EMBL" id="GHC62582.1"/>
    </source>
</evidence>
<gene>
    <name evidence="7" type="ORF">GCM10007100_32540</name>
</gene>
<keyword evidence="2" id="KW-1134">Transmembrane beta strand</keyword>
<keyword evidence="5" id="KW-0732">Signal</keyword>
<dbReference type="InterPro" id="IPR000184">
    <property type="entry name" value="Bac_surfAg_D15"/>
</dbReference>
<evidence type="ECO:0000256" key="1">
    <source>
        <dbReference type="ARBA" id="ARBA00004370"/>
    </source>
</evidence>
<name>A0A918WNF4_9BACT</name>
<evidence type="ECO:0000259" key="6">
    <source>
        <dbReference type="Pfam" id="PF01103"/>
    </source>
</evidence>
<dbReference type="EMBL" id="BMXI01000015">
    <property type="protein sequence ID" value="GHC62582.1"/>
    <property type="molecule type" value="Genomic_DNA"/>
</dbReference>
<reference evidence="7" key="2">
    <citation type="submission" date="2020-09" db="EMBL/GenBank/DDBJ databases">
        <authorList>
            <person name="Sun Q."/>
            <person name="Kim S."/>
        </authorList>
    </citation>
    <scope>NUCLEOTIDE SEQUENCE</scope>
    <source>
        <strain evidence="7">KCTC 12988</strain>
    </source>
</reference>
<dbReference type="GO" id="GO:0019867">
    <property type="term" value="C:outer membrane"/>
    <property type="evidence" value="ECO:0007669"/>
    <property type="project" value="InterPro"/>
</dbReference>
<evidence type="ECO:0000256" key="2">
    <source>
        <dbReference type="ARBA" id="ARBA00022452"/>
    </source>
</evidence>
<dbReference type="PANTHER" id="PTHR12815:SF18">
    <property type="entry name" value="SORTING AND ASSEMBLY MACHINERY COMPONENT 50 HOMOLOG"/>
    <property type="match status" value="1"/>
</dbReference>
<dbReference type="AlphaFoldDB" id="A0A918WNF4"/>
<dbReference type="Proteomes" id="UP000644507">
    <property type="component" value="Unassembled WGS sequence"/>
</dbReference>
<evidence type="ECO:0000313" key="8">
    <source>
        <dbReference type="Proteomes" id="UP000644507"/>
    </source>
</evidence>
<proteinExistence type="predicted"/>
<comment type="subcellular location">
    <subcellularLocation>
        <location evidence="1">Membrane</location>
    </subcellularLocation>
</comment>
<reference evidence="7" key="1">
    <citation type="journal article" date="2014" name="Int. J. Syst. Evol. Microbiol.">
        <title>Complete genome sequence of Corynebacterium casei LMG S-19264T (=DSM 44701T), isolated from a smear-ripened cheese.</title>
        <authorList>
            <consortium name="US DOE Joint Genome Institute (JGI-PGF)"/>
            <person name="Walter F."/>
            <person name="Albersmeier A."/>
            <person name="Kalinowski J."/>
            <person name="Ruckert C."/>
        </authorList>
    </citation>
    <scope>NUCLEOTIDE SEQUENCE</scope>
    <source>
        <strain evidence="7">KCTC 12988</strain>
    </source>
</reference>
<feature type="chain" id="PRO_5037206319" description="Bacterial surface antigen (D15) domain-containing protein" evidence="5">
    <location>
        <begin position="34"/>
        <end position="680"/>
    </location>
</feature>
<dbReference type="InterPro" id="IPR039910">
    <property type="entry name" value="D15-like"/>
</dbReference>
<evidence type="ECO:0000256" key="4">
    <source>
        <dbReference type="ARBA" id="ARBA00023136"/>
    </source>
</evidence>
<dbReference type="PANTHER" id="PTHR12815">
    <property type="entry name" value="SORTING AND ASSEMBLY MACHINERY SAMM50 PROTEIN FAMILY MEMBER"/>
    <property type="match status" value="1"/>
</dbReference>
<dbReference type="Gene3D" id="2.40.160.50">
    <property type="entry name" value="membrane protein fhac: a member of the omp85/tpsb transporter family"/>
    <property type="match status" value="1"/>
</dbReference>
<keyword evidence="3" id="KW-0812">Transmembrane</keyword>
<keyword evidence="4" id="KW-0472">Membrane</keyword>
<accession>A0A918WNF4</accession>
<dbReference type="Gene3D" id="3.10.20.310">
    <property type="entry name" value="membrane protein fhac"/>
    <property type="match status" value="1"/>
</dbReference>
<evidence type="ECO:0000256" key="3">
    <source>
        <dbReference type="ARBA" id="ARBA00022692"/>
    </source>
</evidence>
<keyword evidence="8" id="KW-1185">Reference proteome</keyword>
<sequence>MTFSLPAQRFNGLKWVRWLTMLFLNLLACSAFALQSDTVTQVRIVGLTGLSEEEVLTRLGGRLDFITSRPPSRSRADDADFLVSRLLEKEGYSDVTISWRIPADRKSIVLTVTSGPRLTIGKVEVVGVDGEDADTMKKYFTGTSLVGGDTDVPYLPDEVDTAAKSAITYLKAQGYWEAEGKLGPPEINPTSRKVNLTINADPGPLHKIVSLELLGTIPPELPKLPTRLQRFVGKTSTAEILREIKGGATGEMRDKGYQFADAELVATHENGSTRITLTLDPGQQYQLRRALITGPDKMDITRVQKLFNRSVGEPYDETKITDLRNDLLSTGAFDSISSDRVVDAEARAIDVTLHLKEGKPKGISYYLGAGSLEGYILGASYYDRNFMRKLYNLNIAAEYSAIGFLGEVSVTDPFVLGYDLRATPRAFALTRTYDEYFKFELGVGILFSGELSPRQTWEAGAQLSFATVQPEGLPVEALGQTDYFLATVGATWLYDSRNSKVSPTKGLFAKVRAELGAVTADTPNAFLRINGQVAYHLPLDDKNGLAFNLRTGILSPTDGDELPVDLRYFLGGSDSVRSFPERDLGPQVDGSARGGQAFWYANAEYIRTLAGPLQAVVFFDAGSLDESALSWPSFDPKLAAGVGLRLDLPIGPIRFEYGHALNPSSDDPSGAFHFSIGASF</sequence>
<evidence type="ECO:0000256" key="5">
    <source>
        <dbReference type="SAM" id="SignalP"/>
    </source>
</evidence>
<protein>
    <recommendedName>
        <fullName evidence="6">Bacterial surface antigen (D15) domain-containing protein</fullName>
    </recommendedName>
</protein>
<feature type="signal peptide" evidence="5">
    <location>
        <begin position="1"/>
        <end position="33"/>
    </location>
</feature>
<dbReference type="Pfam" id="PF01103">
    <property type="entry name" value="Omp85"/>
    <property type="match status" value="1"/>
</dbReference>
<organism evidence="7 8">
    <name type="scientific">Roseibacillus persicicus</name>
    <dbReference type="NCBI Taxonomy" id="454148"/>
    <lineage>
        <taxon>Bacteria</taxon>
        <taxon>Pseudomonadati</taxon>
        <taxon>Verrucomicrobiota</taxon>
        <taxon>Verrucomicrobiia</taxon>
        <taxon>Verrucomicrobiales</taxon>
        <taxon>Verrucomicrobiaceae</taxon>
        <taxon>Roseibacillus</taxon>
    </lineage>
</organism>
<comment type="caution">
    <text evidence="7">The sequence shown here is derived from an EMBL/GenBank/DDBJ whole genome shotgun (WGS) entry which is preliminary data.</text>
</comment>
<feature type="domain" description="Bacterial surface antigen (D15)" evidence="6">
    <location>
        <begin position="391"/>
        <end position="680"/>
    </location>
</feature>
<dbReference type="RefSeq" id="WP_189572284.1">
    <property type="nucleotide sequence ID" value="NZ_BMXI01000015.1"/>
</dbReference>